<reference evidence="2 3" key="1">
    <citation type="submission" date="2019-08" db="EMBL/GenBank/DDBJ databases">
        <authorList>
            <person name="Liang Q."/>
        </authorList>
    </citation>
    <scope>NUCLEOTIDE SEQUENCE [LARGE SCALE GENOMIC DNA]</scope>
    <source>
        <strain evidence="2 3">V1718</strain>
    </source>
</reference>
<dbReference type="SUPFAM" id="SSF75304">
    <property type="entry name" value="Amidase signature (AS) enzymes"/>
    <property type="match status" value="1"/>
</dbReference>
<proteinExistence type="predicted"/>
<accession>A0A5B8XPA4</accession>
<name>A0A5B8XPA4_9DELT</name>
<evidence type="ECO:0000259" key="1">
    <source>
        <dbReference type="Pfam" id="PF01425"/>
    </source>
</evidence>
<dbReference type="InterPro" id="IPR036928">
    <property type="entry name" value="AS_sf"/>
</dbReference>
<dbReference type="AlphaFoldDB" id="A0A5B8XPA4"/>
<dbReference type="KEGG" id="bbae:FRD01_09550"/>
<evidence type="ECO:0000313" key="3">
    <source>
        <dbReference type="Proteomes" id="UP000321595"/>
    </source>
</evidence>
<dbReference type="GO" id="GO:0003824">
    <property type="term" value="F:catalytic activity"/>
    <property type="evidence" value="ECO:0007669"/>
    <property type="project" value="InterPro"/>
</dbReference>
<keyword evidence="3" id="KW-1185">Reference proteome</keyword>
<dbReference type="RefSeq" id="WP_146959165.1">
    <property type="nucleotide sequence ID" value="NZ_CP042467.1"/>
</dbReference>
<dbReference type="InterPro" id="IPR023631">
    <property type="entry name" value="Amidase_dom"/>
</dbReference>
<dbReference type="Pfam" id="PF01425">
    <property type="entry name" value="Amidase"/>
    <property type="match status" value="1"/>
</dbReference>
<dbReference type="PANTHER" id="PTHR11895:SF67">
    <property type="entry name" value="AMIDASE DOMAIN-CONTAINING PROTEIN"/>
    <property type="match status" value="1"/>
</dbReference>
<dbReference type="PANTHER" id="PTHR11895">
    <property type="entry name" value="TRANSAMIDASE"/>
    <property type="match status" value="1"/>
</dbReference>
<sequence length="478" mass="51849">MFFRPTSKDYNEAYESGRLSPSEVIEKTLHAIRESDRARPSLGAFIELRDAAILDAAKESDERWRQGKALSALDGVPVAIKDEFDVEGYRTRAGTTFLGQRAASKDASVVERLRRKGAIILGKTHMTEIGMGGVGVNPHFPAPRNPFDPFRMTGGSSSGSAAAVAAGLCPIALGSDAGGSIRMPASLCGIYGFKPTFGRLPTTGGALLAWSLDHAGPLGASINDVAMFYDATCGRDSSDRASQLAPHARRIATLRIPKAKNLKVAWCPEFADDADEEVRRAFHEALATLREMGAKVEKVSLKYVELIQKVGYVTFVAEAAASQADSLRKYREEYNLDTRLLLAVGERVSAAEYLHAQRVRSLIRDEFLGVFGEHDLFLNPTLACTARPIERAAEKEGQVDTALNDAIARYTFCGTLTGFPALSIPCGVDRAGLPIGLQIMARPWADEAVLRYGAALDQLMPAMPKPKMNWDILGLEMD</sequence>
<dbReference type="EMBL" id="CP042467">
    <property type="protein sequence ID" value="QED27480.1"/>
    <property type="molecule type" value="Genomic_DNA"/>
</dbReference>
<dbReference type="PROSITE" id="PS00571">
    <property type="entry name" value="AMIDASES"/>
    <property type="match status" value="1"/>
</dbReference>
<feature type="domain" description="Amidase" evidence="1">
    <location>
        <begin position="29"/>
        <end position="450"/>
    </location>
</feature>
<evidence type="ECO:0000313" key="2">
    <source>
        <dbReference type="EMBL" id="QED27480.1"/>
    </source>
</evidence>
<dbReference type="OrthoDB" id="9811471at2"/>
<dbReference type="Gene3D" id="3.90.1300.10">
    <property type="entry name" value="Amidase signature (AS) domain"/>
    <property type="match status" value="1"/>
</dbReference>
<dbReference type="Proteomes" id="UP000321595">
    <property type="component" value="Chromosome"/>
</dbReference>
<protein>
    <submittedName>
        <fullName evidence="2">Amidase</fullName>
    </submittedName>
</protein>
<organism evidence="2 3">
    <name type="scientific">Microvenator marinus</name>
    <dbReference type="NCBI Taxonomy" id="2600177"/>
    <lineage>
        <taxon>Bacteria</taxon>
        <taxon>Deltaproteobacteria</taxon>
        <taxon>Bradymonadales</taxon>
        <taxon>Microvenatoraceae</taxon>
        <taxon>Microvenator</taxon>
    </lineage>
</organism>
<dbReference type="InterPro" id="IPR000120">
    <property type="entry name" value="Amidase"/>
</dbReference>
<dbReference type="InterPro" id="IPR020556">
    <property type="entry name" value="Amidase_CS"/>
</dbReference>
<gene>
    <name evidence="2" type="ORF">FRD01_09550</name>
</gene>